<organism evidence="2 3">
    <name type="scientific">Phyllobacterium trifolii</name>
    <dbReference type="NCBI Taxonomy" id="300193"/>
    <lineage>
        <taxon>Bacteria</taxon>
        <taxon>Pseudomonadati</taxon>
        <taxon>Pseudomonadota</taxon>
        <taxon>Alphaproteobacteria</taxon>
        <taxon>Hyphomicrobiales</taxon>
        <taxon>Phyllobacteriaceae</taxon>
        <taxon>Phyllobacterium</taxon>
    </lineage>
</organism>
<comment type="caution">
    <text evidence="2">The sequence shown here is derived from an EMBL/GenBank/DDBJ whole genome shotgun (WGS) entry which is preliminary data.</text>
</comment>
<gene>
    <name evidence="2" type="ORF">FHS21_000583</name>
</gene>
<dbReference type="EMBL" id="JACHXN010000001">
    <property type="protein sequence ID" value="MBB3144200.1"/>
    <property type="molecule type" value="Genomic_DNA"/>
</dbReference>
<proteinExistence type="predicted"/>
<dbReference type="RefSeq" id="WP_112527627.1">
    <property type="nucleotide sequence ID" value="NZ_JACHXN010000001.1"/>
</dbReference>
<feature type="transmembrane region" description="Helical" evidence="1">
    <location>
        <begin position="103"/>
        <end position="122"/>
    </location>
</feature>
<keyword evidence="1" id="KW-0812">Transmembrane</keyword>
<keyword evidence="1" id="KW-0472">Membrane</keyword>
<dbReference type="Gene3D" id="1.20.5.190">
    <property type="match status" value="1"/>
</dbReference>
<accession>A0A839U5C7</accession>
<keyword evidence="1" id="KW-1133">Transmembrane helix</keyword>
<dbReference type="Proteomes" id="UP000554520">
    <property type="component" value="Unassembled WGS sequence"/>
</dbReference>
<reference evidence="2 3" key="1">
    <citation type="submission" date="2020-08" db="EMBL/GenBank/DDBJ databases">
        <title>Genomic Encyclopedia of Type Strains, Phase III (KMG-III): the genomes of soil and plant-associated and newly described type strains.</title>
        <authorList>
            <person name="Whitman W."/>
        </authorList>
    </citation>
    <scope>NUCLEOTIDE SEQUENCE [LARGE SCALE GENOMIC DNA]</scope>
    <source>
        <strain evidence="2 3">CECT 7015</strain>
    </source>
</reference>
<name>A0A839U5C7_9HYPH</name>
<evidence type="ECO:0000256" key="1">
    <source>
        <dbReference type="SAM" id="Phobius"/>
    </source>
</evidence>
<evidence type="ECO:0000313" key="2">
    <source>
        <dbReference type="EMBL" id="MBB3144200.1"/>
    </source>
</evidence>
<keyword evidence="3" id="KW-1185">Reference proteome</keyword>
<sequence length="128" mass="13551">MAHKLTRLESLKSADGGGTFEDMEHRVAFLEKSFGKMDGKLDVILNGIAGLKEDVSILKGDVSGLKGDVSGLKGDVSGLKGDVSGLKEGVAYLKGRIDQLPTMLQLLGFVLAIFAMAGSSNISRRKIN</sequence>
<evidence type="ECO:0000313" key="3">
    <source>
        <dbReference type="Proteomes" id="UP000554520"/>
    </source>
</evidence>
<dbReference type="AlphaFoldDB" id="A0A839U5C7"/>
<protein>
    <submittedName>
        <fullName evidence="2">Archaellum component FlaC</fullName>
    </submittedName>
</protein>